<proteinExistence type="predicted"/>
<protein>
    <recommendedName>
        <fullName evidence="2">ParB/Sulfiredoxin</fullName>
    </recommendedName>
</protein>
<dbReference type="SUPFAM" id="SSF110849">
    <property type="entry name" value="ParB/Sulfiredoxin"/>
    <property type="match status" value="1"/>
</dbReference>
<evidence type="ECO:0008006" key="2">
    <source>
        <dbReference type="Google" id="ProtNLM"/>
    </source>
</evidence>
<name>A0A6J5QMZ7_9CAUD</name>
<gene>
    <name evidence="1" type="ORF">UFOVP1130_136</name>
</gene>
<organism evidence="1">
    <name type="scientific">uncultured Caudovirales phage</name>
    <dbReference type="NCBI Taxonomy" id="2100421"/>
    <lineage>
        <taxon>Viruses</taxon>
        <taxon>Duplodnaviria</taxon>
        <taxon>Heunggongvirae</taxon>
        <taxon>Uroviricota</taxon>
        <taxon>Caudoviricetes</taxon>
        <taxon>Peduoviridae</taxon>
        <taxon>Maltschvirus</taxon>
        <taxon>Maltschvirus maltsch</taxon>
    </lineage>
</organism>
<sequence length="115" mass="12977">MAGKHVNPHQFRMFIPAHELMGFTAGDAENNEQEEYSEAYGLLEQKRRHNTQAMEGEPLIKSVAREGVQKPVSIVEKFALRPLAARTGEIVDGHHRIVAAYDTDPNMEIPVKNLR</sequence>
<accession>A0A6J5QMZ7</accession>
<reference evidence="1" key="1">
    <citation type="submission" date="2020-05" db="EMBL/GenBank/DDBJ databases">
        <authorList>
            <person name="Chiriac C."/>
            <person name="Salcher M."/>
            <person name="Ghai R."/>
            <person name="Kavagutti S V."/>
        </authorList>
    </citation>
    <scope>NUCLEOTIDE SEQUENCE</scope>
</reference>
<dbReference type="InterPro" id="IPR036086">
    <property type="entry name" value="ParB/Sulfiredoxin_sf"/>
</dbReference>
<dbReference type="EMBL" id="LR797078">
    <property type="protein sequence ID" value="CAB4185823.1"/>
    <property type="molecule type" value="Genomic_DNA"/>
</dbReference>
<evidence type="ECO:0000313" key="1">
    <source>
        <dbReference type="EMBL" id="CAB4185823.1"/>
    </source>
</evidence>